<dbReference type="AlphaFoldDB" id="A0A1S3JXU2"/>
<dbReference type="OrthoDB" id="194289at2759"/>
<dbReference type="RefSeq" id="XP_013415198.1">
    <property type="nucleotide sequence ID" value="XM_013559744.1"/>
</dbReference>
<gene>
    <name evidence="3" type="primary">LOC106177079</name>
</gene>
<sequence length="254" mass="27507">MLQLGARCLGSNIMLQCKARSAVPLINSLNGHQKCQVSVHQARLFSVTSNLNLDYKDQIKQLKKAVSSGTEPVKPLISFLKAEIPSYKSAPDAAKYLGLGGLVPFVLPPLHCLFILHMYDPNIAYLQALYGGCILSFLGGVRWGFSLPSNGPLKPDFNNLSISVAPPLIAWGGLMLGSPGLSIFVTMCGLSGAAYLDSKVKAYPKWYHGLRYLLTVGAVSSLFLTLVLKALLKSKDQEYLPEGVAEAIRKARQS</sequence>
<dbReference type="Pfam" id="PF11911">
    <property type="entry name" value="DUF3429"/>
    <property type="match status" value="1"/>
</dbReference>
<dbReference type="PANTHER" id="PTHR15887">
    <property type="entry name" value="TRANSMEMBRANE PROTEIN 69"/>
    <property type="match status" value="1"/>
</dbReference>
<keyword evidence="2" id="KW-1185">Reference proteome</keyword>
<accession>A0A1S3JXU2</accession>
<proteinExistence type="predicted"/>
<name>A0A1S3JXU2_LINAN</name>
<feature type="transmembrane region" description="Helical" evidence="1">
    <location>
        <begin position="125"/>
        <end position="145"/>
    </location>
</feature>
<dbReference type="Proteomes" id="UP000085678">
    <property type="component" value="Unplaced"/>
</dbReference>
<dbReference type="InterPro" id="IPR021836">
    <property type="entry name" value="DUF3429"/>
</dbReference>
<dbReference type="PANTHER" id="PTHR15887:SF1">
    <property type="entry name" value="TRANSMEMBRANE PROTEIN 69"/>
    <property type="match status" value="1"/>
</dbReference>
<evidence type="ECO:0000313" key="3">
    <source>
        <dbReference type="RefSeq" id="XP_013415198.1"/>
    </source>
</evidence>
<keyword evidence="1" id="KW-0472">Membrane</keyword>
<dbReference type="InParanoid" id="A0A1S3JXU2"/>
<dbReference type="GeneID" id="106177079"/>
<reference evidence="3" key="1">
    <citation type="submission" date="2025-08" db="UniProtKB">
        <authorList>
            <consortium name="RefSeq"/>
        </authorList>
    </citation>
    <scope>IDENTIFICATION</scope>
    <source>
        <tissue evidence="3">Gonads</tissue>
    </source>
</reference>
<evidence type="ECO:0000256" key="1">
    <source>
        <dbReference type="SAM" id="Phobius"/>
    </source>
</evidence>
<dbReference type="STRING" id="7574.A0A1S3JXU2"/>
<dbReference type="KEGG" id="lak:106177079"/>
<keyword evidence="1" id="KW-0812">Transmembrane</keyword>
<keyword evidence="1" id="KW-1133">Transmembrane helix</keyword>
<organism evidence="2 3">
    <name type="scientific">Lingula anatina</name>
    <name type="common">Brachiopod</name>
    <name type="synonym">Lingula unguis</name>
    <dbReference type="NCBI Taxonomy" id="7574"/>
    <lineage>
        <taxon>Eukaryota</taxon>
        <taxon>Metazoa</taxon>
        <taxon>Spiralia</taxon>
        <taxon>Lophotrochozoa</taxon>
        <taxon>Brachiopoda</taxon>
        <taxon>Linguliformea</taxon>
        <taxon>Lingulata</taxon>
        <taxon>Lingulida</taxon>
        <taxon>Linguloidea</taxon>
        <taxon>Lingulidae</taxon>
        <taxon>Lingula</taxon>
    </lineage>
</organism>
<feature type="transmembrane region" description="Helical" evidence="1">
    <location>
        <begin position="96"/>
        <end position="119"/>
    </location>
</feature>
<protein>
    <submittedName>
        <fullName evidence="3">Transmembrane protein 69-like</fullName>
    </submittedName>
</protein>
<feature type="transmembrane region" description="Helical" evidence="1">
    <location>
        <begin position="210"/>
        <end position="232"/>
    </location>
</feature>
<evidence type="ECO:0000313" key="2">
    <source>
        <dbReference type="Proteomes" id="UP000085678"/>
    </source>
</evidence>